<dbReference type="InterPro" id="IPR043502">
    <property type="entry name" value="DNA/RNA_pol_sf"/>
</dbReference>
<reference evidence="11" key="3">
    <citation type="submission" date="2021-05" db="EMBL/GenBank/DDBJ databases">
        <title>Protein family content uncovers lineage relationships and bacterial pathway maintenance mechanisms in DPANN archaea.</title>
        <authorList>
            <person name="Castelle C.J."/>
            <person name="Meheust R."/>
            <person name="Jaffe A.L."/>
            <person name="Seitz K."/>
            <person name="Gong X."/>
            <person name="Baker B.J."/>
            <person name="Banfield J.F."/>
        </authorList>
    </citation>
    <scope>NUCLEOTIDE SEQUENCE</scope>
    <source>
        <strain evidence="11">RIFCSPLOWO2_01_FULL_58_19</strain>
    </source>
</reference>
<dbReference type="Pfam" id="PF00136">
    <property type="entry name" value="DNA_pol_B"/>
    <property type="match status" value="1"/>
</dbReference>
<dbReference type="SUPFAM" id="SSF56672">
    <property type="entry name" value="DNA/RNA polymerases"/>
    <property type="match status" value="1"/>
</dbReference>
<dbReference type="AlphaFoldDB" id="A0A7J4JHT6"/>
<evidence type="ECO:0000256" key="4">
    <source>
        <dbReference type="ARBA" id="ARBA00022695"/>
    </source>
</evidence>
<feature type="domain" description="DNA-directed DNA polymerase family B multifunctional" evidence="8">
    <location>
        <begin position="387"/>
        <end position="788"/>
    </location>
</feature>
<dbReference type="Proteomes" id="UP000678237">
    <property type="component" value="Unassembled WGS sequence"/>
</dbReference>
<dbReference type="PRINTS" id="PR00106">
    <property type="entry name" value="DNAPOLB"/>
</dbReference>
<dbReference type="InterPro" id="IPR036397">
    <property type="entry name" value="RNaseH_sf"/>
</dbReference>
<evidence type="ECO:0000256" key="1">
    <source>
        <dbReference type="ARBA" id="ARBA00005755"/>
    </source>
</evidence>
<evidence type="ECO:0000313" key="11">
    <source>
        <dbReference type="EMBL" id="MBS3063278.1"/>
    </source>
</evidence>
<evidence type="ECO:0000256" key="7">
    <source>
        <dbReference type="ARBA" id="ARBA00049244"/>
    </source>
</evidence>
<reference evidence="11" key="2">
    <citation type="submission" date="2021-03" db="EMBL/GenBank/DDBJ databases">
        <authorList>
            <person name="Jaffe A."/>
        </authorList>
    </citation>
    <scope>NUCLEOTIDE SEQUENCE</scope>
    <source>
        <strain evidence="11">RIFCSPLOWO2_01_FULL_58_19</strain>
    </source>
</reference>
<keyword evidence="6" id="KW-0238">DNA-binding</keyword>
<accession>A0A7J4JHT6</accession>
<dbReference type="GO" id="GO:0000166">
    <property type="term" value="F:nucleotide binding"/>
    <property type="evidence" value="ECO:0007669"/>
    <property type="project" value="InterPro"/>
</dbReference>
<dbReference type="Pfam" id="PF03104">
    <property type="entry name" value="DNA_pol_B_exo1"/>
    <property type="match status" value="1"/>
</dbReference>
<sequence length="809" mass="91880">MAVRKVSGLLLDIDSTQDEQGLACIRLFLRTGKGIECFTDPDFRPYFYVLCDDAAKRKKELEGMEWQDANRKVRLLKAEAVEKANAGNALKVSFKNTSDLTFVRGEIRKAAGVKETREYDIPFAKRYVIDKGLEPMGYAVVEADAENRALRVACDRERDEAVKRLRVCCFDLETLSPGRFSDPKRDAIVMISYADADEQHVFTFGKKVKRDYVTVFDDERGMVQALVDKIKEKDPDIVVTYNGDSFDFPYLKERCQRLGLKFDVNADGSEPVVRQKGMDKAVKVRGRQHVDAFQIVRLLARLGVLDLVKFDLEAVAKALYGEEKEKVKPEEINQAWDSGKGLERVADYNLADAAYTLRIARDYLPLTVEMAKLTKQTAFDVSRSSTGILVEYLLIDKSYRNNLLIPNKPREEEVEARAEKSFEGGYVKSPVPGLHENIAVLDFRSMYPSIIVSHHISPDTLNCACCKGLDKHKAPTGDWFCDKRQGFFSSLLEDILNKRIEIQKQMKAVAKDTTEYKVLYARQWALKILLNSFYGVLGYARFRWYSRECATAVTAWGRHYVHEVLQAAENDGFTPLYADSDSAFLILPREKSEDDVKKFAKKVNEALPGVMELEFEGYYRRGIFVTKKEGGAAKKKYALMDFEGNLTIVGFEYVRRDWAQIAKETQKRVIEAVLKEGKPDKAVKVVRETIERLKQGRVPKEELFMYTMLRRTVGKYEQVAPHVAAAEKAIKRGKDIGVGSVLEFIITKSGKTISEKAELAEFVREGDYDAEYYINNQVVPAVIKIMRELGYSEQDLVHGGKQSSLGAFT</sequence>
<dbReference type="EC" id="2.7.7.7" evidence="2"/>
<dbReference type="Gene3D" id="1.10.287.690">
    <property type="entry name" value="Helix hairpin bin"/>
    <property type="match status" value="1"/>
</dbReference>
<evidence type="ECO:0000259" key="9">
    <source>
        <dbReference type="Pfam" id="PF03104"/>
    </source>
</evidence>
<dbReference type="PANTHER" id="PTHR10322:SF23">
    <property type="entry name" value="DNA POLYMERASE DELTA CATALYTIC SUBUNIT"/>
    <property type="match status" value="1"/>
</dbReference>
<dbReference type="GO" id="GO:0003677">
    <property type="term" value="F:DNA binding"/>
    <property type="evidence" value="ECO:0007669"/>
    <property type="project" value="UniProtKB-KW"/>
</dbReference>
<comment type="catalytic activity">
    <reaction evidence="7">
        <text>DNA(n) + a 2'-deoxyribonucleoside 5'-triphosphate = DNA(n+1) + diphosphate</text>
        <dbReference type="Rhea" id="RHEA:22508"/>
        <dbReference type="Rhea" id="RHEA-COMP:17339"/>
        <dbReference type="Rhea" id="RHEA-COMP:17340"/>
        <dbReference type="ChEBI" id="CHEBI:33019"/>
        <dbReference type="ChEBI" id="CHEBI:61560"/>
        <dbReference type="ChEBI" id="CHEBI:173112"/>
        <dbReference type="EC" id="2.7.7.7"/>
    </reaction>
</comment>
<dbReference type="GO" id="GO:0003887">
    <property type="term" value="F:DNA-directed DNA polymerase activity"/>
    <property type="evidence" value="ECO:0007669"/>
    <property type="project" value="UniProtKB-KW"/>
</dbReference>
<name>A0A7J4JHT6_9ARCH</name>
<dbReference type="Proteomes" id="UP000564964">
    <property type="component" value="Unassembled WGS sequence"/>
</dbReference>
<dbReference type="InterPro" id="IPR012337">
    <property type="entry name" value="RNaseH-like_sf"/>
</dbReference>
<dbReference type="SUPFAM" id="SSF53098">
    <property type="entry name" value="Ribonuclease H-like"/>
    <property type="match status" value="1"/>
</dbReference>
<comment type="caution">
    <text evidence="10">The sequence shown here is derived from an EMBL/GenBank/DDBJ whole genome shotgun (WGS) entry which is preliminary data.</text>
</comment>
<keyword evidence="5" id="KW-0239">DNA-directed DNA polymerase</keyword>
<comment type="similarity">
    <text evidence="1">Belongs to the DNA polymerase type-B family.</text>
</comment>
<protein>
    <recommendedName>
        <fullName evidence="2">DNA-directed DNA polymerase</fullName>
        <ecNumber evidence="2">2.7.7.7</ecNumber>
    </recommendedName>
</protein>
<evidence type="ECO:0000313" key="12">
    <source>
        <dbReference type="Proteomes" id="UP000564964"/>
    </source>
</evidence>
<dbReference type="InterPro" id="IPR006133">
    <property type="entry name" value="DNA-dir_DNA_pol_B_exonuc"/>
</dbReference>
<dbReference type="InterPro" id="IPR006172">
    <property type="entry name" value="DNA-dir_DNA_pol_B"/>
</dbReference>
<evidence type="ECO:0000256" key="5">
    <source>
        <dbReference type="ARBA" id="ARBA00022932"/>
    </source>
</evidence>
<keyword evidence="3" id="KW-0808">Transferase</keyword>
<feature type="domain" description="DNA-directed DNA polymerase family B exonuclease" evidence="9">
    <location>
        <begin position="115"/>
        <end position="299"/>
    </location>
</feature>
<evidence type="ECO:0000313" key="10">
    <source>
        <dbReference type="EMBL" id="HIH16159.1"/>
    </source>
</evidence>
<keyword evidence="4" id="KW-0548">Nucleotidyltransferase</keyword>
<dbReference type="Gene3D" id="3.30.420.10">
    <property type="entry name" value="Ribonuclease H-like superfamily/Ribonuclease H"/>
    <property type="match status" value="1"/>
</dbReference>
<dbReference type="NCBIfam" id="TIGR00592">
    <property type="entry name" value="pol2"/>
    <property type="match status" value="1"/>
</dbReference>
<dbReference type="SMART" id="SM00486">
    <property type="entry name" value="POLBc"/>
    <property type="match status" value="1"/>
</dbReference>
<dbReference type="InterPro" id="IPR023211">
    <property type="entry name" value="DNA_pol_palm_dom_sf"/>
</dbReference>
<dbReference type="InterPro" id="IPR050240">
    <property type="entry name" value="DNA_pol_type-B"/>
</dbReference>
<evidence type="ECO:0000256" key="6">
    <source>
        <dbReference type="ARBA" id="ARBA00023125"/>
    </source>
</evidence>
<dbReference type="EMBL" id="DUGH01000048">
    <property type="protein sequence ID" value="HIH16159.1"/>
    <property type="molecule type" value="Genomic_DNA"/>
</dbReference>
<dbReference type="Gene3D" id="3.30.342.10">
    <property type="entry name" value="DNA Polymerase, chain B, domain 1"/>
    <property type="match status" value="1"/>
</dbReference>
<dbReference type="InterPro" id="IPR042087">
    <property type="entry name" value="DNA_pol_B_thumb"/>
</dbReference>
<dbReference type="Gene3D" id="1.10.132.60">
    <property type="entry name" value="DNA polymerase family B, C-terminal domain"/>
    <property type="match status" value="1"/>
</dbReference>
<gene>
    <name evidence="10" type="ORF">HA252_02015</name>
    <name evidence="11" type="ORF">J4203_05400</name>
</gene>
<proteinExistence type="inferred from homology"/>
<dbReference type="InterPro" id="IPR006134">
    <property type="entry name" value="DNA-dir_DNA_pol_B_multi_dom"/>
</dbReference>
<evidence type="ECO:0000256" key="2">
    <source>
        <dbReference type="ARBA" id="ARBA00012417"/>
    </source>
</evidence>
<dbReference type="Gene3D" id="3.90.1600.10">
    <property type="entry name" value="Palm domain of DNA polymerase"/>
    <property type="match status" value="1"/>
</dbReference>
<evidence type="ECO:0000259" key="8">
    <source>
        <dbReference type="Pfam" id="PF00136"/>
    </source>
</evidence>
<evidence type="ECO:0000256" key="3">
    <source>
        <dbReference type="ARBA" id="ARBA00022679"/>
    </source>
</evidence>
<reference evidence="10" key="1">
    <citation type="journal article" date="2020" name="bioRxiv">
        <title>A rank-normalized archaeal taxonomy based on genome phylogeny resolves widespread incomplete and uneven classifications.</title>
        <authorList>
            <person name="Rinke C."/>
            <person name="Chuvochina M."/>
            <person name="Mussig A.J."/>
            <person name="Chaumeil P.-A."/>
            <person name="Waite D.W."/>
            <person name="Whitman W.B."/>
            <person name="Parks D.H."/>
            <person name="Hugenholtz P."/>
        </authorList>
    </citation>
    <scope>NUCLEOTIDE SEQUENCE</scope>
    <source>
        <strain evidence="10">UBA10219</strain>
    </source>
</reference>
<dbReference type="GO" id="GO:0006261">
    <property type="term" value="P:DNA-templated DNA replication"/>
    <property type="evidence" value="ECO:0007669"/>
    <property type="project" value="TreeGrafter"/>
</dbReference>
<organism evidence="10 12">
    <name type="scientific">Candidatus Iainarchaeum sp</name>
    <dbReference type="NCBI Taxonomy" id="3101447"/>
    <lineage>
        <taxon>Archaea</taxon>
        <taxon>Candidatus Iainarchaeota</taxon>
        <taxon>Candidatus Iainarchaeia</taxon>
        <taxon>Candidatus Iainarchaeales</taxon>
        <taxon>Candidatus Iainarchaeaceae</taxon>
        <taxon>Candidatus Iainarchaeum</taxon>
    </lineage>
</organism>
<dbReference type="PANTHER" id="PTHR10322">
    <property type="entry name" value="DNA POLYMERASE CATALYTIC SUBUNIT"/>
    <property type="match status" value="1"/>
</dbReference>
<dbReference type="EMBL" id="JAGVWE010000004">
    <property type="protein sequence ID" value="MBS3063278.1"/>
    <property type="molecule type" value="Genomic_DNA"/>
</dbReference>